<dbReference type="InterPro" id="IPR044554">
    <property type="entry name" value="ANAPC2"/>
</dbReference>
<dbReference type="GO" id="GO:0005680">
    <property type="term" value="C:anaphase-promoting complex"/>
    <property type="evidence" value="ECO:0007669"/>
    <property type="project" value="TreeGrafter"/>
</dbReference>
<accession>A0A9P0GQV9</accession>
<dbReference type="AlphaFoldDB" id="A0A9P0GQV9"/>
<dbReference type="GO" id="GO:0051301">
    <property type="term" value="P:cell division"/>
    <property type="evidence" value="ECO:0007669"/>
    <property type="project" value="UniProtKB-KW"/>
</dbReference>
<dbReference type="EMBL" id="OU896719">
    <property type="protein sequence ID" value="CAH1119635.1"/>
    <property type="molecule type" value="Genomic_DNA"/>
</dbReference>
<dbReference type="FunFam" id="1.20.1310.10:FF:000052">
    <property type="entry name" value="Anaphase-promoting complex subunit 2"/>
    <property type="match status" value="1"/>
</dbReference>
<keyword evidence="3" id="KW-0498">Mitosis</keyword>
<dbReference type="SMART" id="SM00182">
    <property type="entry name" value="CULLIN"/>
    <property type="match status" value="1"/>
</dbReference>
<evidence type="ECO:0000256" key="3">
    <source>
        <dbReference type="ARBA" id="ARBA00022776"/>
    </source>
</evidence>
<dbReference type="GO" id="GO:0007091">
    <property type="term" value="P:metaphase/anaphase transition of mitotic cell cycle"/>
    <property type="evidence" value="ECO:0007669"/>
    <property type="project" value="TreeGrafter"/>
</dbReference>
<dbReference type="InterPro" id="IPR057975">
    <property type="entry name" value="TPR_ANAPC2"/>
</dbReference>
<dbReference type="Proteomes" id="UP001153737">
    <property type="component" value="Chromosome 13"/>
</dbReference>
<comment type="similarity">
    <text evidence="6">Belongs to the cullin family.</text>
</comment>
<evidence type="ECO:0000313" key="8">
    <source>
        <dbReference type="EMBL" id="CAH1119635.1"/>
    </source>
</evidence>
<keyword evidence="4" id="KW-0833">Ubl conjugation pathway</keyword>
<dbReference type="OrthoDB" id="5581181at2759"/>
<dbReference type="InterPro" id="IPR059120">
    <property type="entry name" value="Cullin-like_AB"/>
</dbReference>
<dbReference type="Gene3D" id="1.20.1310.10">
    <property type="entry name" value="Cullin Repeats"/>
    <property type="match status" value="1"/>
</dbReference>
<dbReference type="GO" id="GO:0070979">
    <property type="term" value="P:protein K11-linked ubiquitination"/>
    <property type="evidence" value="ECO:0007669"/>
    <property type="project" value="TreeGrafter"/>
</dbReference>
<evidence type="ECO:0000256" key="5">
    <source>
        <dbReference type="ARBA" id="ARBA00023306"/>
    </source>
</evidence>
<evidence type="ECO:0000313" key="9">
    <source>
        <dbReference type="Proteomes" id="UP001153737"/>
    </source>
</evidence>
<dbReference type="InterPro" id="IPR016158">
    <property type="entry name" value="Cullin_homology"/>
</dbReference>
<dbReference type="PANTHER" id="PTHR45957">
    <property type="entry name" value="ANAPHASE-PROMOTING COMPLEX SUBUNIT 2"/>
    <property type="match status" value="1"/>
</dbReference>
<dbReference type="SUPFAM" id="SSF46785">
    <property type="entry name" value="Winged helix' DNA-binding domain"/>
    <property type="match status" value="1"/>
</dbReference>
<dbReference type="GO" id="GO:0006511">
    <property type="term" value="P:ubiquitin-dependent protein catabolic process"/>
    <property type="evidence" value="ECO:0007669"/>
    <property type="project" value="InterPro"/>
</dbReference>
<dbReference type="SMART" id="SM01013">
    <property type="entry name" value="APC2"/>
    <property type="match status" value="1"/>
</dbReference>
<organism evidence="8 9">
    <name type="scientific">Phaedon cochleariae</name>
    <name type="common">Mustard beetle</name>
    <dbReference type="NCBI Taxonomy" id="80249"/>
    <lineage>
        <taxon>Eukaryota</taxon>
        <taxon>Metazoa</taxon>
        <taxon>Ecdysozoa</taxon>
        <taxon>Arthropoda</taxon>
        <taxon>Hexapoda</taxon>
        <taxon>Insecta</taxon>
        <taxon>Pterygota</taxon>
        <taxon>Neoptera</taxon>
        <taxon>Endopterygota</taxon>
        <taxon>Coleoptera</taxon>
        <taxon>Polyphaga</taxon>
        <taxon>Cucujiformia</taxon>
        <taxon>Chrysomeloidea</taxon>
        <taxon>Chrysomelidae</taxon>
        <taxon>Chrysomelinae</taxon>
        <taxon>Chrysomelini</taxon>
        <taxon>Phaedon</taxon>
    </lineage>
</organism>
<sequence length="766" mass="89488">MDENINYKENWTLIKRVFPILDDDCPLHQLEDRLFLKEEFYEAVQFIKKMNLVHQIQKFIIRKIEKRLRDIVAPEFWSYFSNNEQDNKGFQQFYNAVECLYDSYKQLEHSMRKLDIFRQATELEELVNSEKCLNKALKLIFKATLLSQLNLDYQTTVMSFYESALRMEDLDEGYNGQCIICSQESLHCNCMNLFKETNRKLGEMTLLEPLVGQTLTNLIYGYIHSHIQKICKDSFDSSFVSTLEKWLQSVVLNWLRDIYCFDSSTSISDSMGMFEKKLVNFLYNSYTKTRIDQLFNIIIEYPESLPALEDLRLCLPRTDLKPMLTKKLQKAMETRLLHPGVSTPDVLTAYIAAIRSLRVLDPTGLLLEVVTQPVHQYLRSREDTVRCVVSSLTEEGPNDLAEELVRGEAVQVDENTPVDEDTENWETWVPDPIDAVPSTQGKSSVSRRTSDIISMLVNVYGSKELFVNEYRTLLADRLLTQYLCDTEKEIRYLELLKLRFGDSQLHYCEVMLKDIADSKRINQHIKQDPEYTESDIPISAMIVSAQFWPPFKEEKLELHAKLQSQIASYVKGFETLKGSRTLCWKNHLGFVDIELEMADRTLNLSVSPVHATIIMYFQDKSTWELEELSKVMQCPPTVLRRKIGFWQSHGIIVETGQDVFCIQEDLENKDNNLQEDLFVEDYESESAMASAQDQREEELQTFWSYIVGMLMNLDTLPLERIHQMLKMFAFQGPTIECNLQELKVFLDRKVREHHLIYSNGYYKLPK</sequence>
<evidence type="ECO:0000259" key="7">
    <source>
        <dbReference type="PROSITE" id="PS50069"/>
    </source>
</evidence>
<keyword evidence="2" id="KW-0132">Cell division</keyword>
<name>A0A9P0GQV9_PHACE</name>
<dbReference type="InterPro" id="IPR036388">
    <property type="entry name" value="WH-like_DNA-bd_sf"/>
</dbReference>
<keyword evidence="5" id="KW-0131">Cell cycle</keyword>
<dbReference type="InterPro" id="IPR036317">
    <property type="entry name" value="Cullin_homology_sf"/>
</dbReference>
<evidence type="ECO:0000256" key="4">
    <source>
        <dbReference type="ARBA" id="ARBA00022786"/>
    </source>
</evidence>
<dbReference type="SUPFAM" id="SSF75632">
    <property type="entry name" value="Cullin homology domain"/>
    <property type="match status" value="1"/>
</dbReference>
<dbReference type="InterPro" id="IPR014786">
    <property type="entry name" value="ANAPC2_C"/>
</dbReference>
<gene>
    <name evidence="8" type="ORF">PHAECO_LOCUS3433</name>
</gene>
<evidence type="ECO:0000256" key="6">
    <source>
        <dbReference type="PROSITE-ProRule" id="PRU00330"/>
    </source>
</evidence>
<feature type="domain" description="Cullin family profile" evidence="7">
    <location>
        <begin position="420"/>
        <end position="647"/>
    </location>
</feature>
<dbReference type="Pfam" id="PF25773">
    <property type="entry name" value="TPR_ANAPC2"/>
    <property type="match status" value="1"/>
</dbReference>
<dbReference type="InterPro" id="IPR036390">
    <property type="entry name" value="WH_DNA-bd_sf"/>
</dbReference>
<protein>
    <recommendedName>
        <fullName evidence="1">Anaphase-promoting complex subunit 2</fullName>
    </recommendedName>
</protein>
<dbReference type="Gene3D" id="3.30.230.130">
    <property type="entry name" value="Cullin, Chain C, Domain 2"/>
    <property type="match status" value="1"/>
</dbReference>
<dbReference type="PANTHER" id="PTHR45957:SF1">
    <property type="entry name" value="ANAPHASE-PROMOTING COMPLEX SUBUNIT 2"/>
    <property type="match status" value="1"/>
</dbReference>
<keyword evidence="9" id="KW-1185">Reference proteome</keyword>
<dbReference type="GO" id="GO:0031625">
    <property type="term" value="F:ubiquitin protein ligase binding"/>
    <property type="evidence" value="ECO:0007669"/>
    <property type="project" value="InterPro"/>
</dbReference>
<dbReference type="Gene3D" id="1.10.10.10">
    <property type="entry name" value="Winged helix-like DNA-binding domain superfamily/Winged helix DNA-binding domain"/>
    <property type="match status" value="1"/>
</dbReference>
<reference evidence="8" key="2">
    <citation type="submission" date="2022-10" db="EMBL/GenBank/DDBJ databases">
        <authorList>
            <consortium name="ENA_rothamsted_submissions"/>
            <consortium name="culmorum"/>
            <person name="King R."/>
        </authorList>
    </citation>
    <scope>NUCLEOTIDE SEQUENCE</scope>
</reference>
<proteinExistence type="inferred from homology"/>
<dbReference type="PROSITE" id="PS50069">
    <property type="entry name" value="CULLIN_2"/>
    <property type="match status" value="1"/>
</dbReference>
<evidence type="ECO:0000256" key="1">
    <source>
        <dbReference type="ARBA" id="ARBA00016068"/>
    </source>
</evidence>
<dbReference type="Pfam" id="PF26557">
    <property type="entry name" value="Cullin_AB"/>
    <property type="match status" value="1"/>
</dbReference>
<evidence type="ECO:0000256" key="2">
    <source>
        <dbReference type="ARBA" id="ARBA00022618"/>
    </source>
</evidence>
<reference evidence="8" key="1">
    <citation type="submission" date="2022-01" db="EMBL/GenBank/DDBJ databases">
        <authorList>
            <person name="King R."/>
        </authorList>
    </citation>
    <scope>NUCLEOTIDE SEQUENCE</scope>
</reference>
<dbReference type="Pfam" id="PF08672">
    <property type="entry name" value="ANAPC2"/>
    <property type="match status" value="1"/>
</dbReference>